<protein>
    <submittedName>
        <fullName evidence="2">Uncharacterized protein</fullName>
    </submittedName>
</protein>
<sequence>MTEYEASCLGKTRFLNRRTAKHRANAIRRNGGPTLRAYECTRYCGLWHLGHRPGNATYLRGGPNNPTPVQEYTP</sequence>
<evidence type="ECO:0000313" key="2">
    <source>
        <dbReference type="EMBL" id="NEC17909.1"/>
    </source>
</evidence>
<name>A0A7K3RRT6_9ACTN</name>
<dbReference type="EMBL" id="JAAGMP010000314">
    <property type="protein sequence ID" value="NEC17909.1"/>
    <property type="molecule type" value="Genomic_DNA"/>
</dbReference>
<evidence type="ECO:0000256" key="1">
    <source>
        <dbReference type="SAM" id="MobiDB-lite"/>
    </source>
</evidence>
<dbReference type="AlphaFoldDB" id="A0A7K3RRT6"/>
<dbReference type="Proteomes" id="UP000469670">
    <property type="component" value="Unassembled WGS sequence"/>
</dbReference>
<organism evidence="2 3">
    <name type="scientific">Streptomyces parvus</name>
    <dbReference type="NCBI Taxonomy" id="66428"/>
    <lineage>
        <taxon>Bacteria</taxon>
        <taxon>Bacillati</taxon>
        <taxon>Actinomycetota</taxon>
        <taxon>Actinomycetes</taxon>
        <taxon>Kitasatosporales</taxon>
        <taxon>Streptomycetaceae</taxon>
        <taxon>Streptomyces</taxon>
    </lineage>
</organism>
<reference evidence="2 3" key="1">
    <citation type="submission" date="2020-01" db="EMBL/GenBank/DDBJ databases">
        <title>Insect and environment-associated Actinomycetes.</title>
        <authorList>
            <person name="Currrie C."/>
            <person name="Chevrette M."/>
            <person name="Carlson C."/>
            <person name="Stubbendieck R."/>
            <person name="Wendt-Pienkowski E."/>
        </authorList>
    </citation>
    <scope>NUCLEOTIDE SEQUENCE [LARGE SCALE GENOMIC DNA]</scope>
    <source>
        <strain evidence="2 3">SID7590</strain>
    </source>
</reference>
<dbReference type="RefSeq" id="WP_164200543.1">
    <property type="nucleotide sequence ID" value="NZ_JAAGMP010000314.1"/>
</dbReference>
<evidence type="ECO:0000313" key="3">
    <source>
        <dbReference type="Proteomes" id="UP000469670"/>
    </source>
</evidence>
<gene>
    <name evidence="2" type="ORF">G3I50_06480</name>
</gene>
<accession>A0A7K3RRT6</accession>
<comment type="caution">
    <text evidence="2">The sequence shown here is derived from an EMBL/GenBank/DDBJ whole genome shotgun (WGS) entry which is preliminary data.</text>
</comment>
<proteinExistence type="predicted"/>
<feature type="region of interest" description="Disordered" evidence="1">
    <location>
        <begin position="55"/>
        <end position="74"/>
    </location>
</feature>